<dbReference type="SUPFAM" id="SSF75420">
    <property type="entry name" value="YhbC-like, N-terminal domain"/>
    <property type="match status" value="1"/>
</dbReference>
<comment type="caution">
    <text evidence="5">The sequence shown here is derived from an EMBL/GenBank/DDBJ whole genome shotgun (WGS) entry which is preliminary data.</text>
</comment>
<feature type="domain" description="Ribosome maturation factor RimP C-terminal" evidence="4">
    <location>
        <begin position="92"/>
        <end position="133"/>
    </location>
</feature>
<evidence type="ECO:0000259" key="4">
    <source>
        <dbReference type="Pfam" id="PF17384"/>
    </source>
</evidence>
<evidence type="ECO:0000259" key="3">
    <source>
        <dbReference type="Pfam" id="PF02576"/>
    </source>
</evidence>
<keyword evidence="1" id="KW-0963">Cytoplasm</keyword>
<dbReference type="InterPro" id="IPR003728">
    <property type="entry name" value="Ribosome_maturation_RimP"/>
</dbReference>
<dbReference type="GO" id="GO:0005829">
    <property type="term" value="C:cytosol"/>
    <property type="evidence" value="ECO:0007669"/>
    <property type="project" value="TreeGrafter"/>
</dbReference>
<evidence type="ECO:0000256" key="2">
    <source>
        <dbReference type="ARBA" id="ARBA00022517"/>
    </source>
</evidence>
<feature type="domain" description="Ribosome maturation factor RimP N-terminal" evidence="3">
    <location>
        <begin position="14"/>
        <end position="88"/>
    </location>
</feature>
<dbReference type="PANTHER" id="PTHR33867">
    <property type="entry name" value="RIBOSOME MATURATION FACTOR RIMP"/>
    <property type="match status" value="1"/>
</dbReference>
<dbReference type="GO" id="GO:0006412">
    <property type="term" value="P:translation"/>
    <property type="evidence" value="ECO:0007669"/>
    <property type="project" value="TreeGrafter"/>
</dbReference>
<proteinExistence type="inferred from homology"/>
<reference evidence="5" key="1">
    <citation type="submission" date="2016-10" db="EMBL/GenBank/DDBJ databases">
        <title>Sequence of Gallionella enrichment culture.</title>
        <authorList>
            <person name="Poehlein A."/>
            <person name="Muehling M."/>
            <person name="Daniel R."/>
        </authorList>
    </citation>
    <scope>NUCLEOTIDE SEQUENCE</scope>
</reference>
<gene>
    <name evidence="5" type="primary">rimP_10</name>
    <name evidence="5" type="ORF">GALL_351540</name>
</gene>
<organism evidence="5">
    <name type="scientific">mine drainage metagenome</name>
    <dbReference type="NCBI Taxonomy" id="410659"/>
    <lineage>
        <taxon>unclassified sequences</taxon>
        <taxon>metagenomes</taxon>
        <taxon>ecological metagenomes</taxon>
    </lineage>
</organism>
<dbReference type="Pfam" id="PF17384">
    <property type="entry name" value="DUF150_C"/>
    <property type="match status" value="1"/>
</dbReference>
<dbReference type="EMBL" id="MLJW01000741">
    <property type="protein sequence ID" value="OIQ83049.1"/>
    <property type="molecule type" value="Genomic_DNA"/>
</dbReference>
<dbReference type="Pfam" id="PF02576">
    <property type="entry name" value="RimP_N"/>
    <property type="match status" value="1"/>
</dbReference>
<dbReference type="GO" id="GO:0000028">
    <property type="term" value="P:ribosomal small subunit assembly"/>
    <property type="evidence" value="ECO:0007669"/>
    <property type="project" value="TreeGrafter"/>
</dbReference>
<dbReference type="InterPro" id="IPR028989">
    <property type="entry name" value="RimP_N"/>
</dbReference>
<protein>
    <submittedName>
        <fullName evidence="5">Ribosome maturation factor RimP</fullName>
    </submittedName>
</protein>
<dbReference type="PANTHER" id="PTHR33867:SF1">
    <property type="entry name" value="RIBOSOME MATURATION FACTOR RIMP"/>
    <property type="match status" value="1"/>
</dbReference>
<dbReference type="Gene3D" id="3.30.300.70">
    <property type="entry name" value="RimP-like superfamily, N-terminal"/>
    <property type="match status" value="1"/>
</dbReference>
<dbReference type="HAMAP" id="MF_01077">
    <property type="entry name" value="RimP"/>
    <property type="match status" value="1"/>
</dbReference>
<keyword evidence="2" id="KW-0690">Ribosome biogenesis</keyword>
<name>A0A1J5QHN0_9ZZZZ</name>
<dbReference type="AlphaFoldDB" id="A0A1J5QHN0"/>
<evidence type="ECO:0000256" key="1">
    <source>
        <dbReference type="ARBA" id="ARBA00022490"/>
    </source>
</evidence>
<dbReference type="InterPro" id="IPR028998">
    <property type="entry name" value="RimP_C"/>
</dbReference>
<evidence type="ECO:0000313" key="5">
    <source>
        <dbReference type="EMBL" id="OIQ83049.1"/>
    </source>
</evidence>
<accession>A0A1J5QHN0</accession>
<dbReference type="InterPro" id="IPR035956">
    <property type="entry name" value="RimP_N_sf"/>
</dbReference>
<sequence length="184" mass="19612">MAAPALTARVRDVVEPVAVAAGLFLEDVEVHGIGPKVVVRIVLDLDEDEVGAVDLETIATVSREISDALDGIDELDSEYTLEVSSPGTSRPLTEPRHFRRARGRLVTLALHDGRTVTGRLTQVEPATVTVAPEPVAAKKGGPTKARPPVDVALADIAHGWVEVELARAMTVDLGPEDDDDEDED</sequence>